<organism evidence="5 6">
    <name type="scientific">Maricaulis salignorans</name>
    <dbReference type="NCBI Taxonomy" id="144026"/>
    <lineage>
        <taxon>Bacteria</taxon>
        <taxon>Pseudomonadati</taxon>
        <taxon>Pseudomonadota</taxon>
        <taxon>Alphaproteobacteria</taxon>
        <taxon>Maricaulales</taxon>
        <taxon>Maricaulaceae</taxon>
        <taxon>Maricaulis</taxon>
    </lineage>
</organism>
<proteinExistence type="predicted"/>
<dbReference type="InterPro" id="IPR000835">
    <property type="entry name" value="HTH_MarR-typ"/>
</dbReference>
<dbReference type="PROSITE" id="PS50995">
    <property type="entry name" value="HTH_MARR_2"/>
    <property type="match status" value="1"/>
</dbReference>
<evidence type="ECO:0000256" key="2">
    <source>
        <dbReference type="ARBA" id="ARBA00023125"/>
    </source>
</evidence>
<dbReference type="PANTHER" id="PTHR35790:SF4">
    <property type="entry name" value="HTH-TYPE TRANSCRIPTIONAL REGULATOR PCHR"/>
    <property type="match status" value="1"/>
</dbReference>
<dbReference type="PRINTS" id="PR00598">
    <property type="entry name" value="HTHMARR"/>
</dbReference>
<dbReference type="EMBL" id="FNHG01000009">
    <property type="protein sequence ID" value="SDM31993.1"/>
    <property type="molecule type" value="Genomic_DNA"/>
</dbReference>
<evidence type="ECO:0000313" key="5">
    <source>
        <dbReference type="EMBL" id="SDM31993.1"/>
    </source>
</evidence>
<dbReference type="InterPro" id="IPR036390">
    <property type="entry name" value="WH_DNA-bd_sf"/>
</dbReference>
<dbReference type="SUPFAM" id="SSF46785">
    <property type="entry name" value="Winged helix' DNA-binding domain"/>
    <property type="match status" value="1"/>
</dbReference>
<dbReference type="SMART" id="SM00347">
    <property type="entry name" value="HTH_MARR"/>
    <property type="match status" value="1"/>
</dbReference>
<evidence type="ECO:0000259" key="4">
    <source>
        <dbReference type="PROSITE" id="PS50995"/>
    </source>
</evidence>
<reference evidence="5 6" key="1">
    <citation type="submission" date="2016-10" db="EMBL/GenBank/DDBJ databases">
        <authorList>
            <person name="de Groot N.N."/>
        </authorList>
    </citation>
    <scope>NUCLEOTIDE SEQUENCE [LARGE SCALE GENOMIC DNA]</scope>
    <source>
        <strain evidence="5 6">DSM 16077</strain>
    </source>
</reference>
<sequence>MDEAKRNSTPGMPALRLGDYLPYRLAIASNQVSSMVARAYQSRFGITIWEWRVIAILGEGHPVTAQGLCDVTAMDKVSVSRAVRSLADRGVIERSSNRADRRSHLLALTPAGRAIYAEIAPVALEAEAALLAGLTPDEVALLSTLLDRLRDRARDLRGG</sequence>
<evidence type="ECO:0000313" key="6">
    <source>
        <dbReference type="Proteomes" id="UP000199759"/>
    </source>
</evidence>
<keyword evidence="1" id="KW-0805">Transcription regulation</keyword>
<gene>
    <name evidence="5" type="ORF">SAMN04488568_1093</name>
</gene>
<dbReference type="STRING" id="144026.SAMN04488568_1093"/>
<dbReference type="InterPro" id="IPR052067">
    <property type="entry name" value="Metal_resp_HTH_trans_reg"/>
</dbReference>
<keyword evidence="3" id="KW-0804">Transcription</keyword>
<accession>A0A1G9S8Z6</accession>
<feature type="domain" description="HTH marR-type" evidence="4">
    <location>
        <begin position="18"/>
        <end position="151"/>
    </location>
</feature>
<evidence type="ECO:0000256" key="3">
    <source>
        <dbReference type="ARBA" id="ARBA00023163"/>
    </source>
</evidence>
<evidence type="ECO:0000256" key="1">
    <source>
        <dbReference type="ARBA" id="ARBA00023015"/>
    </source>
</evidence>
<dbReference type="Proteomes" id="UP000199759">
    <property type="component" value="Unassembled WGS sequence"/>
</dbReference>
<dbReference type="GO" id="GO:0003677">
    <property type="term" value="F:DNA binding"/>
    <property type="evidence" value="ECO:0007669"/>
    <property type="project" value="UniProtKB-KW"/>
</dbReference>
<dbReference type="InterPro" id="IPR036388">
    <property type="entry name" value="WH-like_DNA-bd_sf"/>
</dbReference>
<keyword evidence="2 5" id="KW-0238">DNA-binding</keyword>
<dbReference type="GO" id="GO:0003700">
    <property type="term" value="F:DNA-binding transcription factor activity"/>
    <property type="evidence" value="ECO:0007669"/>
    <property type="project" value="InterPro"/>
</dbReference>
<dbReference type="Pfam" id="PF12802">
    <property type="entry name" value="MarR_2"/>
    <property type="match status" value="1"/>
</dbReference>
<dbReference type="RefSeq" id="WP_233342395.1">
    <property type="nucleotide sequence ID" value="NZ_FNHG01000009.1"/>
</dbReference>
<name>A0A1G9S8Z6_9PROT</name>
<dbReference type="AlphaFoldDB" id="A0A1G9S8Z6"/>
<dbReference type="Gene3D" id="1.10.10.10">
    <property type="entry name" value="Winged helix-like DNA-binding domain superfamily/Winged helix DNA-binding domain"/>
    <property type="match status" value="1"/>
</dbReference>
<dbReference type="PANTHER" id="PTHR35790">
    <property type="entry name" value="HTH-TYPE TRANSCRIPTIONAL REGULATOR PCHR"/>
    <property type="match status" value="1"/>
</dbReference>
<keyword evidence="6" id="KW-1185">Reference proteome</keyword>
<protein>
    <submittedName>
        <fullName evidence="5">DNA-binding transcriptional regulator, MarR family</fullName>
    </submittedName>
</protein>